<feature type="domain" description="Sialidase" evidence="3">
    <location>
        <begin position="67"/>
        <end position="347"/>
    </location>
</feature>
<dbReference type="InterPro" id="IPR008377">
    <property type="entry name" value="Sialidase_trypan"/>
</dbReference>
<feature type="signal peptide" evidence="2">
    <location>
        <begin position="1"/>
        <end position="21"/>
    </location>
</feature>
<dbReference type="InterPro" id="IPR036278">
    <property type="entry name" value="Sialidase_sf"/>
</dbReference>
<dbReference type="PRINTS" id="PR01803">
    <property type="entry name" value="TCSIALIDASE"/>
</dbReference>
<dbReference type="EMBL" id="AHKC01014742">
    <property type="protein sequence ID" value="EKF28839.1"/>
    <property type="molecule type" value="Genomic_DNA"/>
</dbReference>
<gene>
    <name evidence="4" type="ORF">MOQ_007399</name>
</gene>
<evidence type="ECO:0000256" key="2">
    <source>
        <dbReference type="SAM" id="SignalP"/>
    </source>
</evidence>
<evidence type="ECO:0000256" key="1">
    <source>
        <dbReference type="ARBA" id="ARBA00022737"/>
    </source>
</evidence>
<dbReference type="SUPFAM" id="SSF50939">
    <property type="entry name" value="Sialidases"/>
    <property type="match status" value="1"/>
</dbReference>
<comment type="caution">
    <text evidence="4">The sequence shown here is derived from an EMBL/GenBank/DDBJ whole genome shotgun (WGS) entry which is preliminary data.</text>
</comment>
<accession>K2MT30</accession>
<dbReference type="GO" id="GO:0005737">
    <property type="term" value="C:cytoplasm"/>
    <property type="evidence" value="ECO:0007669"/>
    <property type="project" value="TreeGrafter"/>
</dbReference>
<feature type="chain" id="PRO_5003861535" evidence="2">
    <location>
        <begin position="22"/>
        <end position="347"/>
    </location>
</feature>
<dbReference type="InterPro" id="IPR011040">
    <property type="entry name" value="Sialidase"/>
</dbReference>
<dbReference type="InterPro" id="IPR026856">
    <property type="entry name" value="Sialidase_fam"/>
</dbReference>
<dbReference type="GO" id="GO:0009313">
    <property type="term" value="P:oligosaccharide catabolic process"/>
    <property type="evidence" value="ECO:0007669"/>
    <property type="project" value="TreeGrafter"/>
</dbReference>
<dbReference type="PANTHER" id="PTHR10628:SF30">
    <property type="entry name" value="EXO-ALPHA-SIALIDASE"/>
    <property type="match status" value="1"/>
</dbReference>
<dbReference type="GO" id="GO:0006689">
    <property type="term" value="P:ganglioside catabolic process"/>
    <property type="evidence" value="ECO:0007669"/>
    <property type="project" value="TreeGrafter"/>
</dbReference>
<evidence type="ECO:0000259" key="3">
    <source>
        <dbReference type="Pfam" id="PF13859"/>
    </source>
</evidence>
<dbReference type="GO" id="GO:0016020">
    <property type="term" value="C:membrane"/>
    <property type="evidence" value="ECO:0007669"/>
    <property type="project" value="TreeGrafter"/>
</dbReference>
<feature type="non-terminal residue" evidence="4">
    <location>
        <position position="347"/>
    </location>
</feature>
<keyword evidence="1" id="KW-0677">Repeat</keyword>
<name>K2MT30_TRYCR</name>
<dbReference type="PANTHER" id="PTHR10628">
    <property type="entry name" value="SIALIDASE"/>
    <property type="match status" value="1"/>
</dbReference>
<evidence type="ECO:0000313" key="5">
    <source>
        <dbReference type="Proteomes" id="UP000007350"/>
    </source>
</evidence>
<dbReference type="Pfam" id="PF13859">
    <property type="entry name" value="BNR_3"/>
    <property type="match status" value="1"/>
</dbReference>
<evidence type="ECO:0000313" key="4">
    <source>
        <dbReference type="EMBL" id="EKF28839.1"/>
    </source>
</evidence>
<reference evidence="4 5" key="1">
    <citation type="journal article" date="2012" name="BMC Genomics">
        <title>Comparative genomic analysis of human infective Trypanosoma cruzi lineages with the bat-restricted subspecies T. cruzi marinkellei.</title>
        <authorList>
            <person name="Franzen O."/>
            <person name="Talavera-Lopez C."/>
            <person name="Ochaya S."/>
            <person name="Butler C.E."/>
            <person name="Messenger L.A."/>
            <person name="Lewis M.D."/>
            <person name="Llewellyn M.S."/>
            <person name="Marinkelle C.J."/>
            <person name="Tyler K.M."/>
            <person name="Miles M.A."/>
            <person name="Andersson B."/>
        </authorList>
    </citation>
    <scope>NUCLEOTIDE SEQUENCE [LARGE SCALE GENOMIC DNA]</scope>
    <source>
        <strain evidence="4 5">B7</strain>
    </source>
</reference>
<sequence>YSAVLLLVVAMMCCGTCGAAAAEGNDGKSDLRNFQKQQRVDLFVPRTTPVLLKDKTSSEMRFSFVSPSLVSAAGVIAAFAEGHMKAKNLTDAQSLEPIPSDIVAGYIDSSWDWTTLVDKVNQSTWKAHTVLSNASVNNRLVGMLNPTTTTKGNKVFLLAESSELFDESGNLIWDKLDLTLVVGTVTNSTGGEPSGRISWENPKSLSSLKTSAASHESKFERVFPSGGSGVLMEGGTLVFPLFGYSDSDVDFSTIIYSTDDGQTWMLSNGTSPEGCSNPRITEWEGSLLMLVDCKDGQRVYESRDMGTTWTGTIGTLPGVWTKSKSIIWDVSLHVDSLITATIEERKV</sequence>
<dbReference type="Proteomes" id="UP000007350">
    <property type="component" value="Unassembled WGS sequence"/>
</dbReference>
<protein>
    <submittedName>
        <fullName evidence="4">Trans-sialidase, putative</fullName>
    </submittedName>
</protein>
<organism evidence="4 5">
    <name type="scientific">Trypanosoma cruzi marinkellei</name>
    <dbReference type="NCBI Taxonomy" id="85056"/>
    <lineage>
        <taxon>Eukaryota</taxon>
        <taxon>Discoba</taxon>
        <taxon>Euglenozoa</taxon>
        <taxon>Kinetoplastea</taxon>
        <taxon>Metakinetoplastina</taxon>
        <taxon>Trypanosomatida</taxon>
        <taxon>Trypanosomatidae</taxon>
        <taxon>Trypanosoma</taxon>
        <taxon>Schizotrypanum</taxon>
    </lineage>
</organism>
<dbReference type="OrthoDB" id="2739686at2759"/>
<keyword evidence="5" id="KW-1185">Reference proteome</keyword>
<keyword evidence="2" id="KW-0732">Signal</keyword>
<dbReference type="AlphaFoldDB" id="K2MT30"/>
<proteinExistence type="predicted"/>
<dbReference type="GO" id="GO:0004308">
    <property type="term" value="F:exo-alpha-sialidase activity"/>
    <property type="evidence" value="ECO:0007669"/>
    <property type="project" value="InterPro"/>
</dbReference>
<feature type="non-terminal residue" evidence="4">
    <location>
        <position position="1"/>
    </location>
</feature>
<dbReference type="CDD" id="cd15482">
    <property type="entry name" value="Sialidase_non-viral"/>
    <property type="match status" value="1"/>
</dbReference>
<dbReference type="Gene3D" id="2.120.10.10">
    <property type="match status" value="1"/>
</dbReference>